<dbReference type="InterPro" id="IPR052471">
    <property type="entry name" value="PBI_I9"/>
</dbReference>
<dbReference type="Proteomes" id="UP001219355">
    <property type="component" value="Chromosome 2"/>
</dbReference>
<protein>
    <recommendedName>
        <fullName evidence="4">Inhibitor I9 domain-containing protein</fullName>
    </recommendedName>
</protein>
<proteinExistence type="inferred from homology"/>
<dbReference type="EMBL" id="CP120628">
    <property type="protein sequence ID" value="WEW57264.1"/>
    <property type="molecule type" value="Genomic_DNA"/>
</dbReference>
<dbReference type="PANTHER" id="PTHR28288:SF2">
    <property type="entry name" value="PROTEASE B INHIBITOR 2"/>
    <property type="match status" value="1"/>
</dbReference>
<dbReference type="InterPro" id="IPR037045">
    <property type="entry name" value="S8pro/Inhibitor_I9_sf"/>
</dbReference>
<dbReference type="GO" id="GO:0004866">
    <property type="term" value="F:endopeptidase inhibitor activity"/>
    <property type="evidence" value="ECO:0007669"/>
    <property type="project" value="UniProtKB-ARBA"/>
</dbReference>
<organism evidence="2 3">
    <name type="scientific">Emydomyces testavorans</name>
    <dbReference type="NCBI Taxonomy" id="2070801"/>
    <lineage>
        <taxon>Eukaryota</taxon>
        <taxon>Fungi</taxon>
        <taxon>Dikarya</taxon>
        <taxon>Ascomycota</taxon>
        <taxon>Pezizomycotina</taxon>
        <taxon>Eurotiomycetes</taxon>
        <taxon>Eurotiomycetidae</taxon>
        <taxon>Onygenales</taxon>
        <taxon>Nannizziopsiaceae</taxon>
        <taxon>Emydomyces</taxon>
    </lineage>
</organism>
<gene>
    <name evidence="2" type="ORF">PRK78_002729</name>
</gene>
<dbReference type="SUPFAM" id="SSF54897">
    <property type="entry name" value="Protease propeptides/inhibitors"/>
    <property type="match status" value="1"/>
</dbReference>
<reference evidence="2" key="1">
    <citation type="submission" date="2023-03" db="EMBL/GenBank/DDBJ databases">
        <title>Emydomyces testavorans Genome Sequence.</title>
        <authorList>
            <person name="Hoyer L."/>
        </authorList>
    </citation>
    <scope>NUCLEOTIDE SEQUENCE</scope>
    <source>
        <strain evidence="2">16-2883</strain>
    </source>
</reference>
<dbReference type="GO" id="GO:0042144">
    <property type="term" value="P:vacuole fusion, non-autophagic"/>
    <property type="evidence" value="ECO:0007669"/>
    <property type="project" value="TreeGrafter"/>
</dbReference>
<evidence type="ECO:0000313" key="2">
    <source>
        <dbReference type="EMBL" id="WEW57264.1"/>
    </source>
</evidence>
<dbReference type="PANTHER" id="PTHR28288">
    <property type="entry name" value="PROTEASE B INHIBITOR 2"/>
    <property type="match status" value="1"/>
</dbReference>
<evidence type="ECO:0008006" key="4">
    <source>
        <dbReference type="Google" id="ProtNLM"/>
    </source>
</evidence>
<accession>A0AAF0DEV1</accession>
<comment type="similarity">
    <text evidence="1">Belongs to the protease inhibitor I9 family.</text>
</comment>
<dbReference type="FunFam" id="3.30.70.80:FF:000005">
    <property type="entry name" value="Proteinase inhibitor I2B"/>
    <property type="match status" value="1"/>
</dbReference>
<name>A0AAF0DEV1_9EURO</name>
<dbReference type="AlphaFoldDB" id="A0AAF0DEV1"/>
<dbReference type="Gene3D" id="3.30.70.80">
    <property type="entry name" value="Peptidase S8 propeptide/proteinase inhibitor I9"/>
    <property type="match status" value="1"/>
</dbReference>
<evidence type="ECO:0000256" key="1">
    <source>
        <dbReference type="ARBA" id="ARBA00038069"/>
    </source>
</evidence>
<keyword evidence="3" id="KW-1185">Reference proteome</keyword>
<evidence type="ECO:0000313" key="3">
    <source>
        <dbReference type="Proteomes" id="UP001219355"/>
    </source>
</evidence>
<sequence>MVMFNVTLKPNASADELDKAKEEARKTGGTIRHEYKLIKGFTVEYPDDHVHVLQSTTYVNVEQDGPAKSQKKSN</sequence>